<dbReference type="RefSeq" id="WP_010362434.1">
    <property type="nucleotide sequence ID" value="NZ_AHBZ03000015.1"/>
</dbReference>
<dbReference type="InterPro" id="IPR051044">
    <property type="entry name" value="MAG_DAG_Lipase"/>
</dbReference>
<dbReference type="InterPro" id="IPR029058">
    <property type="entry name" value="AB_hydrolase_fold"/>
</dbReference>
<organism evidence="2 3">
    <name type="scientific">Pseudoalteromonas citrea</name>
    <dbReference type="NCBI Taxonomy" id="43655"/>
    <lineage>
        <taxon>Bacteria</taxon>
        <taxon>Pseudomonadati</taxon>
        <taxon>Pseudomonadota</taxon>
        <taxon>Gammaproteobacteria</taxon>
        <taxon>Alteromonadales</taxon>
        <taxon>Pseudoalteromonadaceae</taxon>
        <taxon>Pseudoalteromonas</taxon>
    </lineage>
</organism>
<protein>
    <submittedName>
        <fullName evidence="2">Lysophospholipase</fullName>
    </submittedName>
</protein>
<feature type="domain" description="Serine aminopeptidase S33" evidence="1">
    <location>
        <begin position="46"/>
        <end position="295"/>
    </location>
</feature>
<dbReference type="EMBL" id="AHBZ03000015">
    <property type="protein sequence ID" value="KAF7772041.1"/>
    <property type="molecule type" value="Genomic_DNA"/>
</dbReference>
<dbReference type="Proteomes" id="UP000016487">
    <property type="component" value="Unassembled WGS sequence"/>
</dbReference>
<dbReference type="SUPFAM" id="SSF53474">
    <property type="entry name" value="alpha/beta-Hydrolases"/>
    <property type="match status" value="1"/>
</dbReference>
<dbReference type="PANTHER" id="PTHR11614">
    <property type="entry name" value="PHOSPHOLIPASE-RELATED"/>
    <property type="match status" value="1"/>
</dbReference>
<evidence type="ECO:0000313" key="2">
    <source>
        <dbReference type="EMBL" id="KAF7772041.1"/>
    </source>
</evidence>
<reference evidence="2" key="2">
    <citation type="submission" date="2015-03" db="EMBL/GenBank/DDBJ databases">
        <title>Genome sequence of Pseudoalteromonas citrea.</title>
        <authorList>
            <person name="Xie B.-B."/>
            <person name="Rong J.-C."/>
            <person name="Qin Q.-L."/>
            <person name="Zhang Y.-Z."/>
        </authorList>
    </citation>
    <scope>NUCLEOTIDE SEQUENCE</scope>
    <source>
        <strain evidence="2">DSM 8771</strain>
    </source>
</reference>
<sequence>MNFYSHSKQLAQYQQDIEQHWQSCQQGYFSAKTAKLFYAYHIPKAAKYSVVLVNGRIESVWKYQELLWEFAKNNIAVFSYDHIGQGLSPRIVSNSHIGHVERFSDYTDDLHCFVKSVVEPNAVGSTFILGHSMGGAISYNYLANYPHQMSGAFLSAPMFDIHTHEVPYSLAKLVAHTGSLLGFSKHYAFGQSDYDPPEFWENKLTQCAIRYQRFRTLYQNEPELRLGGVSFNWLSQAFNIITKLPTFTPNIPTHIASAEHDVIVNNHAQVAIAKSHPNISISHFANARHELLCEVDDIRHAVLAEMYHFYDALAFTAKETGS</sequence>
<gene>
    <name evidence="2" type="primary">pldB</name>
    <name evidence="2" type="ORF">PCIT_a2031</name>
</gene>
<dbReference type="AlphaFoldDB" id="A0AAD4AJB2"/>
<dbReference type="Pfam" id="PF12146">
    <property type="entry name" value="Hydrolase_4"/>
    <property type="match status" value="1"/>
</dbReference>
<dbReference type="InterPro" id="IPR022742">
    <property type="entry name" value="Hydrolase_4"/>
</dbReference>
<proteinExistence type="predicted"/>
<dbReference type="Gene3D" id="3.40.50.1820">
    <property type="entry name" value="alpha/beta hydrolase"/>
    <property type="match status" value="1"/>
</dbReference>
<accession>A0AAD4AJB2</accession>
<evidence type="ECO:0000313" key="3">
    <source>
        <dbReference type="Proteomes" id="UP000016487"/>
    </source>
</evidence>
<comment type="caution">
    <text evidence="2">The sequence shown here is derived from an EMBL/GenBank/DDBJ whole genome shotgun (WGS) entry which is preliminary data.</text>
</comment>
<reference evidence="2" key="1">
    <citation type="journal article" date="2012" name="J. Bacteriol.">
        <title>Genome sequences of type strains of seven species of the marine bacterium Pseudoalteromonas.</title>
        <authorList>
            <person name="Xie B.B."/>
            <person name="Shu Y.L."/>
            <person name="Qin Q.L."/>
            <person name="Rong J.C."/>
            <person name="Zhang X.Y."/>
            <person name="Chen X.L."/>
            <person name="Shi M."/>
            <person name="He H.L."/>
            <person name="Zhou B.C."/>
            <person name="Zhang Y.Z."/>
        </authorList>
    </citation>
    <scope>NUCLEOTIDE SEQUENCE</scope>
    <source>
        <strain evidence="2">DSM 8771</strain>
    </source>
</reference>
<evidence type="ECO:0000259" key="1">
    <source>
        <dbReference type="Pfam" id="PF12146"/>
    </source>
</evidence>
<name>A0AAD4AJB2_9GAMM</name>